<gene>
    <name evidence="1" type="ORF">ALO88_02511</name>
</gene>
<accession>A0A0P9JKL5</accession>
<sequence>MDDETGLNGLAQADVIGDEKIDAGHVDGTYQRVKLEILNADAAAERCLQKTSVGIGGSTPANSIKKSVEGVGVILASN</sequence>
<protein>
    <submittedName>
        <fullName evidence="1">Uncharacterized protein</fullName>
    </submittedName>
</protein>
<evidence type="ECO:0000313" key="1">
    <source>
        <dbReference type="EMBL" id="KPW47877.1"/>
    </source>
</evidence>
<reference evidence="1 2" key="1">
    <citation type="submission" date="2015-09" db="EMBL/GenBank/DDBJ databases">
        <title>Genome announcement of multiple Pseudomonas syringae strains.</title>
        <authorList>
            <person name="Thakur S."/>
            <person name="Wang P.W."/>
            <person name="Gong Y."/>
            <person name="Weir B.S."/>
            <person name="Guttman D.S."/>
        </authorList>
    </citation>
    <scope>NUCLEOTIDE SEQUENCE [LARGE SCALE GENOMIC DNA]</scope>
    <source>
        <strain evidence="1 2">ICMP4303</strain>
    </source>
</reference>
<name>A0A0P9JKL5_9PSED</name>
<evidence type="ECO:0000313" key="2">
    <source>
        <dbReference type="Proteomes" id="UP000050425"/>
    </source>
</evidence>
<dbReference type="EMBL" id="LJPT01000105">
    <property type="protein sequence ID" value="KPW47877.1"/>
    <property type="molecule type" value="Genomic_DNA"/>
</dbReference>
<dbReference type="Proteomes" id="UP000050425">
    <property type="component" value="Unassembled WGS sequence"/>
</dbReference>
<comment type="caution">
    <text evidence="1">The sequence shown here is derived from an EMBL/GenBank/DDBJ whole genome shotgun (WGS) entry which is preliminary data.</text>
</comment>
<dbReference type="AlphaFoldDB" id="A0A0P9JKL5"/>
<organism evidence="1 2">
    <name type="scientific">Pseudomonas syringae pv. antirrhini</name>
    <dbReference type="NCBI Taxonomy" id="251702"/>
    <lineage>
        <taxon>Bacteria</taxon>
        <taxon>Pseudomonadati</taxon>
        <taxon>Pseudomonadota</taxon>
        <taxon>Gammaproteobacteria</taxon>
        <taxon>Pseudomonadales</taxon>
        <taxon>Pseudomonadaceae</taxon>
        <taxon>Pseudomonas</taxon>
    </lineage>
</organism>
<proteinExistence type="predicted"/>